<gene>
    <name evidence="3" type="ORF">HX882_31055</name>
</gene>
<accession>A0A7Y8C6G0</accession>
<sequence>MFMTDTNKTLAWCFPFRTAGAHSQEVADPQICYDALAKATGGTYPLGQGGLWHGGVHFDKHTAMLLNQEAVRCIADGEVIAYRIDQVYPTSPKANGEPSTYSTGFVLVKHCLGLAGEPCNTVTSAPSPTLTFYSLYMHLLSWEHYLRNPDKARPAFWIGEPEAKGRVILLDTPFAIKAGELIGHPGTFSTPSHGDGEGLLHLEIFSCDDVPGFIETSRAYAADLPEGEKNLAGISTIASALVPHTPEINAANPPKMTQRSLRTLPGLILPRVVLDNLPSDHRIRDSFAPPGLKPYTRNWWHLKNRMADANGQRLSGWLGESTLFFDHYSPWDWAGFDCLQETTCHGEQLACHFQALKLLSKAQQADYDLLVHKANNGPIKTRLRQIIQSHADSIAISPLLTSKQIRAALDNPHHAQAISQLIVHYESEWFWNPAKWNELDHLLRHRDGEPNKRWAEEKKRIQKLSWWAELAGKHGIRPDGKAWHFHPIGLLANFVYIEDEHDLKWLTVERGQLTFDVEGNDIDDPGHPLHIYFSRKVHWPGGASGITIGRGYDLGQNKNAETDLASANIPEPLYSWLIGAMGLQGQTARNYLKVADHKIKTFFISRRQQHELFKPVYDLMESEVIRVSEKTDTTDKYGVLDWPSTHPAIKDLIIDLKYRGDYDTRARVLLQRHVTNNDIDKLYSVISAPSNWPNVPSDRFNRRINHLNRFR</sequence>
<dbReference type="GO" id="GO:0003796">
    <property type="term" value="F:lysozyme activity"/>
    <property type="evidence" value="ECO:0007669"/>
    <property type="project" value="InterPro"/>
</dbReference>
<keyword evidence="2" id="KW-0081">Bacteriolytic enzyme</keyword>
<evidence type="ECO:0008006" key="5">
    <source>
        <dbReference type="Google" id="ProtNLM"/>
    </source>
</evidence>
<dbReference type="EMBL" id="JACAQB010000028">
    <property type="protein sequence ID" value="NWC00323.1"/>
    <property type="molecule type" value="Genomic_DNA"/>
</dbReference>
<proteinExistence type="predicted"/>
<dbReference type="InterPro" id="IPR023347">
    <property type="entry name" value="Lysozyme_dom_sf"/>
</dbReference>
<evidence type="ECO:0000313" key="3">
    <source>
        <dbReference type="EMBL" id="NWC00323.1"/>
    </source>
</evidence>
<dbReference type="GO" id="GO:0031640">
    <property type="term" value="P:killing of cells of another organism"/>
    <property type="evidence" value="ECO:0007669"/>
    <property type="project" value="UniProtKB-KW"/>
</dbReference>
<evidence type="ECO:0000256" key="2">
    <source>
        <dbReference type="ARBA" id="ARBA00022638"/>
    </source>
</evidence>
<keyword evidence="1" id="KW-0929">Antimicrobial</keyword>
<dbReference type="AlphaFoldDB" id="A0A7Y8C6G0"/>
<dbReference type="Proteomes" id="UP000539985">
    <property type="component" value="Unassembled WGS sequence"/>
</dbReference>
<name>A0A7Y8C6G0_9PSED</name>
<dbReference type="RefSeq" id="WP_177105658.1">
    <property type="nucleotide sequence ID" value="NZ_JACAQB010000028.1"/>
</dbReference>
<organism evidence="3 4">
    <name type="scientific">Pseudomonas gingeri</name>
    <dbReference type="NCBI Taxonomy" id="117681"/>
    <lineage>
        <taxon>Bacteria</taxon>
        <taxon>Pseudomonadati</taxon>
        <taxon>Pseudomonadota</taxon>
        <taxon>Gammaproteobacteria</taxon>
        <taxon>Pseudomonadales</taxon>
        <taxon>Pseudomonadaceae</taxon>
        <taxon>Pseudomonas</taxon>
    </lineage>
</organism>
<comment type="caution">
    <text evidence="3">The sequence shown here is derived from an EMBL/GenBank/DDBJ whole genome shotgun (WGS) entry which is preliminary data.</text>
</comment>
<dbReference type="GO" id="GO:0042742">
    <property type="term" value="P:defense response to bacterium"/>
    <property type="evidence" value="ECO:0007669"/>
    <property type="project" value="UniProtKB-KW"/>
</dbReference>
<dbReference type="CDD" id="cd16903">
    <property type="entry name" value="pesticin_lyz-like"/>
    <property type="match status" value="1"/>
</dbReference>
<evidence type="ECO:0000256" key="1">
    <source>
        <dbReference type="ARBA" id="ARBA00022529"/>
    </source>
</evidence>
<reference evidence="3 4" key="1">
    <citation type="submission" date="2020-04" db="EMBL/GenBank/DDBJ databases">
        <title>Molecular characterization of pseudomonads from Agaricus bisporus reveal novel blotch 2 pathogens in Western Europe.</title>
        <authorList>
            <person name="Taparia T."/>
            <person name="Krijger M."/>
            <person name="Haynes E."/>
            <person name="Elpinstone J.G."/>
            <person name="Noble R."/>
            <person name="Van Der Wolf J."/>
        </authorList>
    </citation>
    <scope>NUCLEOTIDE SEQUENCE [LARGE SCALE GENOMIC DNA]</scope>
    <source>
        <strain evidence="3 4">H7001</strain>
    </source>
</reference>
<protein>
    <recommendedName>
        <fullName evidence="5">Pesticin C-terminal domain-containing protein</fullName>
    </recommendedName>
</protein>
<dbReference type="Gene3D" id="1.10.530.40">
    <property type="match status" value="1"/>
</dbReference>
<evidence type="ECO:0000313" key="4">
    <source>
        <dbReference type="Proteomes" id="UP000539985"/>
    </source>
</evidence>